<evidence type="ECO:0000313" key="1">
    <source>
        <dbReference type="EMBL" id="MVT43140.1"/>
    </source>
</evidence>
<evidence type="ECO:0000313" key="2">
    <source>
        <dbReference type="Proteomes" id="UP000468388"/>
    </source>
</evidence>
<organism evidence="1 2">
    <name type="scientific">Chitinophaga oryziterrae</name>
    <dbReference type="NCBI Taxonomy" id="1031224"/>
    <lineage>
        <taxon>Bacteria</taxon>
        <taxon>Pseudomonadati</taxon>
        <taxon>Bacteroidota</taxon>
        <taxon>Chitinophagia</taxon>
        <taxon>Chitinophagales</taxon>
        <taxon>Chitinophagaceae</taxon>
        <taxon>Chitinophaga</taxon>
    </lineage>
</organism>
<dbReference type="PROSITE" id="PS51257">
    <property type="entry name" value="PROKAR_LIPOPROTEIN"/>
    <property type="match status" value="1"/>
</dbReference>
<dbReference type="OrthoDB" id="659884at2"/>
<proteinExistence type="predicted"/>
<dbReference type="Proteomes" id="UP000468388">
    <property type="component" value="Unassembled WGS sequence"/>
</dbReference>
<gene>
    <name evidence="1" type="ORF">GO495_21260</name>
</gene>
<name>A0A6N8JD52_9BACT</name>
<keyword evidence="2" id="KW-1185">Reference proteome</keyword>
<comment type="caution">
    <text evidence="1">The sequence shown here is derived from an EMBL/GenBank/DDBJ whole genome shotgun (WGS) entry which is preliminary data.</text>
</comment>
<dbReference type="RefSeq" id="WP_157301747.1">
    <property type="nucleotide sequence ID" value="NZ_BAAAZB010000004.1"/>
</dbReference>
<protein>
    <submittedName>
        <fullName evidence="1">Uncharacterized protein</fullName>
    </submittedName>
</protein>
<sequence length="160" mass="17284">MKKIALFMLAVSLFAISCKKDENKSTVKGGSFTLDGKAYTADYAYWNGTDGLKITNIGVAPDYIENFVQIFVDTLNYPKYDFLTRNNGAYDVKKNFSSAVVRYNATNVAGAGTEITGVTAGTVNVSHSGDNYTINYTITVGGKVVTGNFNGTLYHSAPQN</sequence>
<reference evidence="1 2" key="1">
    <citation type="submission" date="2019-12" db="EMBL/GenBank/DDBJ databases">
        <title>The draft genomic sequence of strain Chitinophaga oryziterrae JCM 16595.</title>
        <authorList>
            <person name="Zhang X."/>
        </authorList>
    </citation>
    <scope>NUCLEOTIDE SEQUENCE [LARGE SCALE GENOMIC DNA]</scope>
    <source>
        <strain evidence="1 2">JCM 16595</strain>
    </source>
</reference>
<dbReference type="AlphaFoldDB" id="A0A6N8JD52"/>
<accession>A0A6N8JD52</accession>
<dbReference type="EMBL" id="WRXO01000006">
    <property type="protein sequence ID" value="MVT43140.1"/>
    <property type="molecule type" value="Genomic_DNA"/>
</dbReference>